<dbReference type="InterPro" id="IPR000073">
    <property type="entry name" value="AB_hydrolase_1"/>
</dbReference>
<name>A0ABY7GRE6_9GAMM</name>
<dbReference type="SUPFAM" id="SSF53474">
    <property type="entry name" value="alpha/beta-Hydrolases"/>
    <property type="match status" value="1"/>
</dbReference>
<organism evidence="2 3">
    <name type="scientific">Methylomonas rapida</name>
    <dbReference type="NCBI Taxonomy" id="2963939"/>
    <lineage>
        <taxon>Bacteria</taxon>
        <taxon>Pseudomonadati</taxon>
        <taxon>Pseudomonadota</taxon>
        <taxon>Gammaproteobacteria</taxon>
        <taxon>Methylococcales</taxon>
        <taxon>Methylococcaceae</taxon>
        <taxon>Methylomonas</taxon>
    </lineage>
</organism>
<evidence type="ECO:0000259" key="1">
    <source>
        <dbReference type="Pfam" id="PF12146"/>
    </source>
</evidence>
<dbReference type="InterPro" id="IPR022742">
    <property type="entry name" value="Hydrolase_4"/>
</dbReference>
<dbReference type="PANTHER" id="PTHR11614">
    <property type="entry name" value="PHOSPHOLIPASE-RELATED"/>
    <property type="match status" value="1"/>
</dbReference>
<gene>
    <name evidence="2" type="ORF">NM686_011695</name>
</gene>
<dbReference type="PRINTS" id="PR00111">
    <property type="entry name" value="ABHYDROLASE"/>
</dbReference>
<accession>A0ABY7GRE6</accession>
<dbReference type="Pfam" id="PF12146">
    <property type="entry name" value="Hydrolase_4"/>
    <property type="match status" value="1"/>
</dbReference>
<keyword evidence="3" id="KW-1185">Reference proteome</keyword>
<evidence type="ECO:0000313" key="3">
    <source>
        <dbReference type="Proteomes" id="UP001162780"/>
    </source>
</evidence>
<dbReference type="Gene3D" id="3.40.50.1820">
    <property type="entry name" value="alpha/beta hydrolase"/>
    <property type="match status" value="1"/>
</dbReference>
<evidence type="ECO:0000313" key="2">
    <source>
        <dbReference type="EMBL" id="WAR47051.1"/>
    </source>
</evidence>
<proteinExistence type="predicted"/>
<protein>
    <submittedName>
        <fullName evidence="2">Lysophospholipase</fullName>
    </submittedName>
</protein>
<feature type="domain" description="Serine aminopeptidase S33" evidence="1">
    <location>
        <begin position="48"/>
        <end position="286"/>
    </location>
</feature>
<sequence>MLLGLSLSGCTPVMMVSGPTLGVSRLTDHVYIAADGTELPLSTWSATDPKAIIIALHGFNDYRHFFHSTAEYLRQRQVFCYAYDQRGFGQSPNKGFWAGSDTYAGDLAEFTRLVQERHPGKPVYLLGESMGGAIIIDAMARPQKPDVAGIILSAPAVWGRQTMPWYQTSLLWTLSHTFPWLTLTGKGVVQVTPSDNIEMLIALGRDPWVIKETRVDAIYGLTNLMDAALDSAEKLDEKILLLYGEKDEIVPAEPTAMFVRGLLNEQADKKTVAYYKNGYHMLLRDLQAPLIWQDIAHWILDDAKTLPSGADRNIGKLVRQSDETPAEQNLLGRLDAD</sequence>
<dbReference type="Proteomes" id="UP001162780">
    <property type="component" value="Chromosome"/>
</dbReference>
<dbReference type="InterPro" id="IPR029058">
    <property type="entry name" value="AB_hydrolase_fold"/>
</dbReference>
<reference evidence="2" key="1">
    <citation type="submission" date="2022-11" db="EMBL/GenBank/DDBJ databases">
        <title>Methylomonas rapida sp. nov., Carotenoid-Producing Obligate Methanotrophs with High Growth Characteristics and Biotechnological Potential.</title>
        <authorList>
            <person name="Tikhonova E.N."/>
            <person name="Suleimanov R.Z."/>
            <person name="Miroshnikov K."/>
            <person name="Oshkin I.Y."/>
            <person name="Belova S.E."/>
            <person name="Danilova O.V."/>
            <person name="Ashikhmin A."/>
            <person name="Konopkin A."/>
            <person name="But S.Y."/>
            <person name="Khmelenina V.N."/>
            <person name="Kuznetsov N."/>
            <person name="Pimenov N.V."/>
            <person name="Dedysh S.N."/>
        </authorList>
    </citation>
    <scope>NUCLEOTIDE SEQUENCE</scope>
    <source>
        <strain evidence="2">MP1</strain>
    </source>
</reference>
<dbReference type="InterPro" id="IPR051044">
    <property type="entry name" value="MAG_DAG_Lipase"/>
</dbReference>
<dbReference type="EMBL" id="CP113517">
    <property type="protein sequence ID" value="WAR47051.1"/>
    <property type="molecule type" value="Genomic_DNA"/>
</dbReference>